<organism evidence="3 4">
    <name type="scientific">Pan troglodytes</name>
    <name type="common">Chimpanzee</name>
    <dbReference type="NCBI Taxonomy" id="9598"/>
    <lineage>
        <taxon>Eukaryota</taxon>
        <taxon>Metazoa</taxon>
        <taxon>Chordata</taxon>
        <taxon>Craniata</taxon>
        <taxon>Vertebrata</taxon>
        <taxon>Euteleostomi</taxon>
        <taxon>Mammalia</taxon>
        <taxon>Eutheria</taxon>
        <taxon>Euarchontoglires</taxon>
        <taxon>Primates</taxon>
        <taxon>Haplorrhini</taxon>
        <taxon>Catarrhini</taxon>
        <taxon>Hominidae</taxon>
        <taxon>Pan</taxon>
    </lineage>
</organism>
<comment type="caution">
    <text evidence="3">The sequence shown here is derived from an EMBL/GenBank/DDBJ whole genome shotgun (WGS) entry which is preliminary data.</text>
</comment>
<dbReference type="EMBL" id="NBAG03000299">
    <property type="protein sequence ID" value="PNI44588.1"/>
    <property type="molecule type" value="Genomic_DNA"/>
</dbReference>
<dbReference type="Pfam" id="PF15423">
    <property type="entry name" value="FLYWCH_N"/>
    <property type="match status" value="1"/>
</dbReference>
<protein>
    <submittedName>
        <fullName evidence="3">FLYWCH1 isoform 11</fullName>
    </submittedName>
</protein>
<dbReference type="AlphaFoldDB" id="A0A2J8LBE3"/>
<dbReference type="PANTHER" id="PTHR31665">
    <property type="entry name" value="FLYWCH FAMILY MEMBER 2-RELATED"/>
    <property type="match status" value="1"/>
</dbReference>
<accession>A0A2J8LBE3</accession>
<evidence type="ECO:0000313" key="4">
    <source>
        <dbReference type="Proteomes" id="UP000236370"/>
    </source>
</evidence>
<name>A0A2J8LBE3_PANTR</name>
<feature type="region of interest" description="Disordered" evidence="1">
    <location>
        <begin position="1"/>
        <end position="35"/>
    </location>
</feature>
<dbReference type="Proteomes" id="UP000236370">
    <property type="component" value="Unassembled WGS sequence"/>
</dbReference>
<dbReference type="PANTHER" id="PTHR31665:SF3">
    <property type="entry name" value="FLYWCH-TYPE ZINC FINGER-CONTAINING PROTEIN 1"/>
    <property type="match status" value="1"/>
</dbReference>
<gene>
    <name evidence="3" type="ORF">CK820_G0031375</name>
</gene>
<reference evidence="3 4" key="1">
    <citation type="submission" date="2017-12" db="EMBL/GenBank/DDBJ databases">
        <title>High-resolution comparative analysis of great ape genomes.</title>
        <authorList>
            <person name="Pollen A."/>
            <person name="Hastie A."/>
            <person name="Hormozdiari F."/>
            <person name="Dougherty M."/>
            <person name="Liu R."/>
            <person name="Chaisson M."/>
            <person name="Hoppe E."/>
            <person name="Hill C."/>
            <person name="Pang A."/>
            <person name="Hillier L."/>
            <person name="Baker C."/>
            <person name="Armstrong J."/>
            <person name="Shendure J."/>
            <person name="Paten B."/>
            <person name="Wilson R."/>
            <person name="Chao H."/>
            <person name="Schneider V."/>
            <person name="Ventura M."/>
            <person name="Kronenberg Z."/>
            <person name="Murali S."/>
            <person name="Gordon D."/>
            <person name="Cantsilieris S."/>
            <person name="Munson K."/>
            <person name="Nelson B."/>
            <person name="Raja A."/>
            <person name="Underwood J."/>
            <person name="Diekhans M."/>
            <person name="Fiddes I."/>
            <person name="Haussler D."/>
            <person name="Eichler E."/>
        </authorList>
    </citation>
    <scope>NUCLEOTIDE SEQUENCE [LARGE SCALE GENOMIC DNA]</scope>
    <source>
        <strain evidence="3">Yerkes chimp pedigree #C0471</strain>
    </source>
</reference>
<proteinExistence type="predicted"/>
<evidence type="ECO:0000313" key="3">
    <source>
        <dbReference type="EMBL" id="PNI44588.1"/>
    </source>
</evidence>
<dbReference type="InterPro" id="IPR029279">
    <property type="entry name" value="FLYWCH_N"/>
</dbReference>
<feature type="domain" description="FLYWCH-type zinc finger-containing protein N-terminal" evidence="2">
    <location>
        <begin position="1"/>
        <end position="77"/>
    </location>
</feature>
<sequence length="77" mass="8076">MPLPEPSEQEGESVKAGQEPSPKPGTDVIPAAPRKPREFSKLVLLTASNQDEDGVGSKPQEVHCVLSLEMAGPATLA</sequence>
<feature type="non-terminal residue" evidence="3">
    <location>
        <position position="77"/>
    </location>
</feature>
<dbReference type="InterPro" id="IPR040312">
    <property type="entry name" value="FWCH1/FWCH2"/>
</dbReference>
<evidence type="ECO:0000259" key="2">
    <source>
        <dbReference type="Pfam" id="PF15423"/>
    </source>
</evidence>
<evidence type="ECO:0000256" key="1">
    <source>
        <dbReference type="SAM" id="MobiDB-lite"/>
    </source>
</evidence>